<sequence precursor="true">MRLAPLAFAALLASSAVQAATPGFHVIDRIAGPDGGWDYVSVEAGRALIARNAAVTAMDLKSRAVTPAFAPATKGHAALVVNDGKEVLITNGGTDTVTFVDAISGAPIASVATGKKPDAATFDPRSGLVLVMDHAGGDVTLIDPKAHKAVGAIPIGGALEAAAVDGEGRAFVNVENKNEIVALDIAARKTIAHYALADCDGPTGIVHAQGRLVAACDGSVVVVDAKTGRQLQTVKTGGGADGLAYDPAGKRVFVPAGETGQLAVFGFAGGVLALEETVPTEVGARTIAFDPASGHVLLPSAEVTTRDGKRAVAPGTFHLLVVGR</sequence>
<dbReference type="RefSeq" id="WP_004615494.1">
    <property type="nucleotide sequence ID" value="NZ_APMP01000001.1"/>
</dbReference>
<dbReference type="AlphaFoldDB" id="R0D6C4"/>
<keyword evidence="3" id="KW-1185">Reference proteome</keyword>
<dbReference type="eggNOG" id="COG3391">
    <property type="taxonomic scope" value="Bacteria"/>
</dbReference>
<dbReference type="PANTHER" id="PTHR47197:SF3">
    <property type="entry name" value="DIHYDRO-HEME D1 DEHYDROGENASE"/>
    <property type="match status" value="1"/>
</dbReference>
<dbReference type="Proteomes" id="UP000013063">
    <property type="component" value="Unassembled WGS sequence"/>
</dbReference>
<evidence type="ECO:0000256" key="1">
    <source>
        <dbReference type="SAM" id="SignalP"/>
    </source>
</evidence>
<dbReference type="OrthoDB" id="7187796at2"/>
<dbReference type="SUPFAM" id="SSF50974">
    <property type="entry name" value="Nitrous oxide reductase, N-terminal domain"/>
    <property type="match status" value="1"/>
</dbReference>
<name>R0D6C4_CAUVI</name>
<dbReference type="InterPro" id="IPR011045">
    <property type="entry name" value="N2O_reductase_N"/>
</dbReference>
<dbReference type="InterPro" id="IPR051200">
    <property type="entry name" value="Host-pathogen_enzymatic-act"/>
</dbReference>
<reference evidence="2 3" key="1">
    <citation type="journal article" date="2013" name="Genome Announc.">
        <title>Draft Genome Sequence for Caulobacter sp. Strain OR37, a Bacterium Tolerant to Heavy Metals.</title>
        <authorList>
            <person name="Utturkar S.M."/>
            <person name="Bollmann A."/>
            <person name="Brzoska R.M."/>
            <person name="Klingeman D.M."/>
            <person name="Epstein S.E."/>
            <person name="Palumbo A.V."/>
            <person name="Brown S.D."/>
        </authorList>
    </citation>
    <scope>NUCLEOTIDE SEQUENCE [LARGE SCALE GENOMIC DNA]</scope>
    <source>
        <strain evidence="2 3">OR37</strain>
    </source>
</reference>
<dbReference type="PATRIC" id="fig|1292034.3.peg.421"/>
<accession>R0D6C4</accession>
<evidence type="ECO:0000313" key="3">
    <source>
        <dbReference type="Proteomes" id="UP000013063"/>
    </source>
</evidence>
<dbReference type="EMBL" id="APMP01000001">
    <property type="protein sequence ID" value="ENZ83915.1"/>
    <property type="molecule type" value="Genomic_DNA"/>
</dbReference>
<organism evidence="2 3">
    <name type="scientific">Caulobacter vibrioides OR37</name>
    <dbReference type="NCBI Taxonomy" id="1292034"/>
    <lineage>
        <taxon>Bacteria</taxon>
        <taxon>Pseudomonadati</taxon>
        <taxon>Pseudomonadota</taxon>
        <taxon>Alphaproteobacteria</taxon>
        <taxon>Caulobacterales</taxon>
        <taxon>Caulobacteraceae</taxon>
        <taxon>Caulobacter</taxon>
    </lineage>
</organism>
<dbReference type="STRING" id="1292034.OR37_00423"/>
<gene>
    <name evidence="2" type="ORF">OR37_00423</name>
</gene>
<protein>
    <recommendedName>
        <fullName evidence="4">YVTN family beta-propeller repeat protein</fullName>
    </recommendedName>
</protein>
<evidence type="ECO:0008006" key="4">
    <source>
        <dbReference type="Google" id="ProtNLM"/>
    </source>
</evidence>
<feature type="signal peptide" evidence="1">
    <location>
        <begin position="1"/>
        <end position="19"/>
    </location>
</feature>
<feature type="chain" id="PRO_5004339355" description="YVTN family beta-propeller repeat protein" evidence="1">
    <location>
        <begin position="20"/>
        <end position="324"/>
    </location>
</feature>
<comment type="caution">
    <text evidence="2">The sequence shown here is derived from an EMBL/GenBank/DDBJ whole genome shotgun (WGS) entry which is preliminary data.</text>
</comment>
<evidence type="ECO:0000313" key="2">
    <source>
        <dbReference type="EMBL" id="ENZ83915.1"/>
    </source>
</evidence>
<proteinExistence type="predicted"/>
<dbReference type="PANTHER" id="PTHR47197">
    <property type="entry name" value="PROTEIN NIRF"/>
    <property type="match status" value="1"/>
</dbReference>
<dbReference type="Gene3D" id="2.130.10.10">
    <property type="entry name" value="YVTN repeat-like/Quinoprotein amine dehydrogenase"/>
    <property type="match status" value="1"/>
</dbReference>
<keyword evidence="1" id="KW-0732">Signal</keyword>
<dbReference type="InterPro" id="IPR015943">
    <property type="entry name" value="WD40/YVTN_repeat-like_dom_sf"/>
</dbReference>